<organism evidence="2 3">
    <name type="scientific">Tautonia sociabilis</name>
    <dbReference type="NCBI Taxonomy" id="2080755"/>
    <lineage>
        <taxon>Bacteria</taxon>
        <taxon>Pseudomonadati</taxon>
        <taxon>Planctomycetota</taxon>
        <taxon>Planctomycetia</taxon>
        <taxon>Isosphaerales</taxon>
        <taxon>Isosphaeraceae</taxon>
        <taxon>Tautonia</taxon>
    </lineage>
</organism>
<feature type="transmembrane region" description="Helical" evidence="1">
    <location>
        <begin position="12"/>
        <end position="30"/>
    </location>
</feature>
<keyword evidence="1" id="KW-1133">Transmembrane helix</keyword>
<keyword evidence="3" id="KW-1185">Reference proteome</keyword>
<comment type="caution">
    <text evidence="2">The sequence shown here is derived from an EMBL/GenBank/DDBJ whole genome shotgun (WGS) entry which is preliminary data.</text>
</comment>
<evidence type="ECO:0000256" key="1">
    <source>
        <dbReference type="SAM" id="Phobius"/>
    </source>
</evidence>
<feature type="transmembrane region" description="Helical" evidence="1">
    <location>
        <begin position="42"/>
        <end position="63"/>
    </location>
</feature>
<evidence type="ECO:0000313" key="3">
    <source>
        <dbReference type="Proteomes" id="UP000280296"/>
    </source>
</evidence>
<reference evidence="2 3" key="1">
    <citation type="submission" date="2018-12" db="EMBL/GenBank/DDBJ databases">
        <authorList>
            <person name="Toschakov S.V."/>
        </authorList>
    </citation>
    <scope>NUCLEOTIDE SEQUENCE [LARGE SCALE GENOMIC DNA]</scope>
    <source>
        <strain evidence="2 3">GM2012</strain>
    </source>
</reference>
<dbReference type="OrthoDB" id="290340at2"/>
<sequence>MIPLLPIALINTYWFALPLILAISLVYAASRHEEWPRILRHAARLFVMITGILVLATAILLAINTQV</sequence>
<reference evidence="2 3" key="2">
    <citation type="submission" date="2019-01" db="EMBL/GenBank/DDBJ databases">
        <title>Tautonia sociabilis, a novel thermotolerant planctomycete of Isosphaeraceae family, isolated from a 4000 m deep subterranean habitat.</title>
        <authorList>
            <person name="Kovaleva O.L."/>
            <person name="Elcheninov A.G."/>
            <person name="Van Heerden E."/>
            <person name="Toshchakov S.V."/>
            <person name="Novikov A."/>
            <person name="Bonch-Osmolovskaya E.A."/>
            <person name="Kublanov I.V."/>
        </authorList>
    </citation>
    <scope>NUCLEOTIDE SEQUENCE [LARGE SCALE GENOMIC DNA]</scope>
    <source>
        <strain evidence="2 3">GM2012</strain>
    </source>
</reference>
<dbReference type="RefSeq" id="WP_126723617.1">
    <property type="nucleotide sequence ID" value="NZ_RYZH01000002.1"/>
</dbReference>
<protein>
    <submittedName>
        <fullName evidence="2">Uncharacterized protein</fullName>
    </submittedName>
</protein>
<evidence type="ECO:0000313" key="2">
    <source>
        <dbReference type="EMBL" id="RUL89541.1"/>
    </source>
</evidence>
<dbReference type="AlphaFoldDB" id="A0A432MPZ3"/>
<name>A0A432MPZ3_9BACT</name>
<keyword evidence="1" id="KW-0472">Membrane</keyword>
<proteinExistence type="predicted"/>
<gene>
    <name evidence="2" type="ORF">TsocGM_01860</name>
</gene>
<dbReference type="EMBL" id="RYZH01000002">
    <property type="protein sequence ID" value="RUL89541.1"/>
    <property type="molecule type" value="Genomic_DNA"/>
</dbReference>
<accession>A0A432MPZ3</accession>
<dbReference type="Proteomes" id="UP000280296">
    <property type="component" value="Unassembled WGS sequence"/>
</dbReference>
<keyword evidence="1" id="KW-0812">Transmembrane</keyword>